<accession>A0A1B3WCA2</accession>
<dbReference type="Gene3D" id="1.10.1760.20">
    <property type="match status" value="1"/>
</dbReference>
<feature type="transmembrane region" description="Helical" evidence="1">
    <location>
        <begin position="75"/>
        <end position="98"/>
    </location>
</feature>
<feature type="transmembrane region" description="Helical" evidence="1">
    <location>
        <begin position="12"/>
        <end position="31"/>
    </location>
</feature>
<evidence type="ECO:0000256" key="1">
    <source>
        <dbReference type="SAM" id="Phobius"/>
    </source>
</evidence>
<dbReference type="KEGG" id="dpn:BCB69_00235"/>
<feature type="transmembrane region" description="Helical" evidence="1">
    <location>
        <begin position="37"/>
        <end position="55"/>
    </location>
</feature>
<keyword evidence="1" id="KW-0472">Membrane</keyword>
<reference evidence="2" key="1">
    <citation type="submission" date="2016-08" db="EMBL/GenBank/DDBJ databases">
        <authorList>
            <person name="Seilhamer J.J."/>
        </authorList>
    </citation>
    <scope>NUCLEOTIDE SEQUENCE [LARGE SCALE GENOMIC DNA]</scope>
    <source>
        <strain evidence="2">F0677</strain>
    </source>
</reference>
<keyword evidence="1" id="KW-0812">Transmembrane</keyword>
<keyword evidence="1" id="KW-1133">Transmembrane helix</keyword>
<sequence>MFQNFERKISPATTLVTAAMCSAIAIIFSVIGLYLPVLSIIAFLIVPIPIAYVCLRFGMKWGWLVSVTVLLLDSILFDILSVAFASATFCLLGLMLGFCYQKKYSAVKTLWLSVIVSAGTLIAQFAIASLFTGADLSIFLGNIPPELNQEIDTILTGVYSGSDLEMVKIQVNETLNLIVKALPFSFFLVAVFQAFAPMWLCRKIFNKLGISNIPYFSPFYSWQFSPFIVYTYIAVILGKILFQSIGIWRVDYESVILNISLLCMWIMWLQGLSVLWWATYYKPTWRTWRWPIVIGSFILPLIQFIVAGAGAWDMITGYRKKAEKLKNTHTVS</sequence>
<dbReference type="RefSeq" id="WP_069176685.1">
    <property type="nucleotide sequence ID" value="NZ_CP017037.1"/>
</dbReference>
<protein>
    <submittedName>
        <fullName evidence="3">DUF2232 domain-containing protein</fullName>
    </submittedName>
</protein>
<evidence type="ECO:0000313" key="4">
    <source>
        <dbReference type="Proteomes" id="UP000094757"/>
    </source>
</evidence>
<keyword evidence="5" id="KW-1185">Reference proteome</keyword>
<gene>
    <name evidence="2" type="ORF">BCB69_00235</name>
    <name evidence="3" type="ORF">DX915_02945</name>
</gene>
<evidence type="ECO:0000313" key="5">
    <source>
        <dbReference type="Proteomes" id="UP000266262"/>
    </source>
</evidence>
<dbReference type="Proteomes" id="UP000094757">
    <property type="component" value="Chromosome"/>
</dbReference>
<evidence type="ECO:0000313" key="2">
    <source>
        <dbReference type="EMBL" id="AOH38556.1"/>
    </source>
</evidence>
<dbReference type="EMBL" id="CP017037">
    <property type="protein sequence ID" value="AOH38556.1"/>
    <property type="molecule type" value="Genomic_DNA"/>
</dbReference>
<dbReference type="Proteomes" id="UP000266262">
    <property type="component" value="Unassembled WGS sequence"/>
</dbReference>
<proteinExistence type="predicted"/>
<reference evidence="3 5" key="3">
    <citation type="submission" date="2018-08" db="EMBL/GenBank/DDBJ databases">
        <title>Draft genome sequence of Dialister pneumosintes KCOM 1685.</title>
        <authorList>
            <person name="Kook J.-K."/>
            <person name="Park S.-N."/>
            <person name="Lim Y.K."/>
        </authorList>
    </citation>
    <scope>NUCLEOTIDE SEQUENCE [LARGE SCALE GENOMIC DNA]</scope>
    <source>
        <strain evidence="3 5">KCOM 1685</strain>
    </source>
</reference>
<dbReference type="PANTHER" id="PTHR41324:SF1">
    <property type="entry name" value="DUF2232 DOMAIN-CONTAINING PROTEIN"/>
    <property type="match status" value="1"/>
</dbReference>
<dbReference type="InterPro" id="IPR018710">
    <property type="entry name" value="DUF2232"/>
</dbReference>
<reference evidence="4" key="2">
    <citation type="submission" date="2016-08" db="EMBL/GenBank/DDBJ databases">
        <authorList>
            <person name="Holder M.E."/>
            <person name="Ajami N.J."/>
            <person name="Petrosino J.F."/>
        </authorList>
    </citation>
    <scope>NUCLEOTIDE SEQUENCE [LARGE SCALE GENOMIC DNA]</scope>
    <source>
        <strain evidence="4">F0677</strain>
    </source>
</reference>
<dbReference type="PANTHER" id="PTHR41324">
    <property type="entry name" value="MEMBRANE PROTEIN-RELATED"/>
    <property type="match status" value="1"/>
</dbReference>
<feature type="transmembrane region" description="Helical" evidence="1">
    <location>
        <begin position="220"/>
        <end position="242"/>
    </location>
</feature>
<dbReference type="EMBL" id="QWKU01000001">
    <property type="protein sequence ID" value="RID94490.1"/>
    <property type="molecule type" value="Genomic_DNA"/>
</dbReference>
<evidence type="ECO:0000313" key="3">
    <source>
        <dbReference type="EMBL" id="RID94490.1"/>
    </source>
</evidence>
<dbReference type="OrthoDB" id="2987886at2"/>
<name>A0A1B3WCA2_9FIRM</name>
<feature type="transmembrane region" description="Helical" evidence="1">
    <location>
        <begin position="290"/>
        <end position="312"/>
    </location>
</feature>
<dbReference type="STRING" id="39950.BCB69_00235"/>
<dbReference type="Pfam" id="PF09991">
    <property type="entry name" value="DUF2232"/>
    <property type="match status" value="1"/>
</dbReference>
<organism evidence="2 4">
    <name type="scientific">Dialister pneumosintes</name>
    <dbReference type="NCBI Taxonomy" id="39950"/>
    <lineage>
        <taxon>Bacteria</taxon>
        <taxon>Bacillati</taxon>
        <taxon>Bacillota</taxon>
        <taxon>Negativicutes</taxon>
        <taxon>Veillonellales</taxon>
        <taxon>Veillonellaceae</taxon>
        <taxon>Dialister</taxon>
    </lineage>
</organism>
<feature type="transmembrane region" description="Helical" evidence="1">
    <location>
        <begin position="254"/>
        <end position="278"/>
    </location>
</feature>
<dbReference type="AlphaFoldDB" id="A0A1B3WCA2"/>
<feature type="transmembrane region" description="Helical" evidence="1">
    <location>
        <begin position="110"/>
        <end position="131"/>
    </location>
</feature>